<dbReference type="Pfam" id="PF00534">
    <property type="entry name" value="Glycos_transf_1"/>
    <property type="match status" value="1"/>
</dbReference>
<reference evidence="3 4" key="1">
    <citation type="submission" date="2019-02" db="EMBL/GenBank/DDBJ databases">
        <title>Deep-cultivation of Planctomycetes and their phenomic and genomic characterization uncovers novel biology.</title>
        <authorList>
            <person name="Wiegand S."/>
            <person name="Jogler M."/>
            <person name="Boedeker C."/>
            <person name="Pinto D."/>
            <person name="Vollmers J."/>
            <person name="Rivas-Marin E."/>
            <person name="Kohn T."/>
            <person name="Peeters S.H."/>
            <person name="Heuer A."/>
            <person name="Rast P."/>
            <person name="Oberbeckmann S."/>
            <person name="Bunk B."/>
            <person name="Jeske O."/>
            <person name="Meyerdierks A."/>
            <person name="Storesund J.E."/>
            <person name="Kallscheuer N."/>
            <person name="Luecker S."/>
            <person name="Lage O.M."/>
            <person name="Pohl T."/>
            <person name="Merkel B.J."/>
            <person name="Hornburger P."/>
            <person name="Mueller R.-W."/>
            <person name="Bruemmer F."/>
            <person name="Labrenz M."/>
            <person name="Spormann A.M."/>
            <person name="Op Den Camp H."/>
            <person name="Overmann J."/>
            <person name="Amann R."/>
            <person name="Jetten M.S.M."/>
            <person name="Mascher T."/>
            <person name="Medema M.H."/>
            <person name="Devos D.P."/>
            <person name="Kaster A.-K."/>
            <person name="Ovreas L."/>
            <person name="Rohde M."/>
            <person name="Galperin M.Y."/>
            <person name="Jogler C."/>
        </authorList>
    </citation>
    <scope>NUCLEOTIDE SEQUENCE [LARGE SCALE GENOMIC DNA]</scope>
    <source>
        <strain evidence="3 4">Pla100</strain>
    </source>
</reference>
<evidence type="ECO:0000256" key="1">
    <source>
        <dbReference type="ARBA" id="ARBA00022679"/>
    </source>
</evidence>
<dbReference type="SUPFAM" id="SSF53756">
    <property type="entry name" value="UDP-Glycosyltransferase/glycogen phosphorylase"/>
    <property type="match status" value="1"/>
</dbReference>
<sequence length="417" mass="46401">MKVLYDASVLGAARISQKGRTGVYRVVNEIARYLIARDDIDLSWTAFGNHNHLDDVIEMSRSDPEMAAPVVASIWRRHCLDLLAKPLNRIAASHLYRLVAPILPAVDELKKRATFNEKLLEGFDVLHSPFGKLPDGEPGKGPVRVITVYDLIAIRFPSLFENGISLQIEATIQSILPSDWVLCISEATRLDLLDYRRDLNPDRVRVTPLAAGDCFRPCEDEIQINQVRIKYGIPAGASYFLSVCTLEPRKNLRHLIRVFERNYMAFPQNTYLVLVGATGWHLDELMRDIESSPIGRVLPTGYVPDEDLAPLYSGAIAFVYVSLYEGFGLPPLEAMKCGTPTITSDNSSLPEVVGDAGIMVPANCEESLAAAMQQLASAPEVCTDLSQKGLDRALLFSWERCGQQTVQTYYDAIETRE</sequence>
<dbReference type="EC" id="2.4.1.250" evidence="3"/>
<gene>
    <name evidence="3" type="primary">mshA_2</name>
    <name evidence="3" type="ORF">Pla100_10750</name>
</gene>
<organism evidence="3 4">
    <name type="scientific">Neorhodopirellula pilleata</name>
    <dbReference type="NCBI Taxonomy" id="2714738"/>
    <lineage>
        <taxon>Bacteria</taxon>
        <taxon>Pseudomonadati</taxon>
        <taxon>Planctomycetota</taxon>
        <taxon>Planctomycetia</taxon>
        <taxon>Pirellulales</taxon>
        <taxon>Pirellulaceae</taxon>
        <taxon>Neorhodopirellula</taxon>
    </lineage>
</organism>
<dbReference type="GO" id="GO:0009103">
    <property type="term" value="P:lipopolysaccharide biosynthetic process"/>
    <property type="evidence" value="ECO:0007669"/>
    <property type="project" value="TreeGrafter"/>
</dbReference>
<dbReference type="RefSeq" id="WP_146576667.1">
    <property type="nucleotide sequence ID" value="NZ_SJPM01000002.1"/>
</dbReference>
<dbReference type="PANTHER" id="PTHR46401">
    <property type="entry name" value="GLYCOSYLTRANSFERASE WBBK-RELATED"/>
    <property type="match status" value="1"/>
</dbReference>
<comment type="caution">
    <text evidence="3">The sequence shown here is derived from an EMBL/GenBank/DDBJ whole genome shotgun (WGS) entry which is preliminary data.</text>
</comment>
<accession>A0A5C6APB4</accession>
<dbReference type="CDD" id="cd03809">
    <property type="entry name" value="GT4_MtfB-like"/>
    <property type="match status" value="1"/>
</dbReference>
<keyword evidence="1 3" id="KW-0808">Transferase</keyword>
<protein>
    <submittedName>
        <fullName evidence="3">D-inositol 3-phosphate glycosyltransferase</fullName>
        <ecNumber evidence="3">2.4.1.250</ecNumber>
    </submittedName>
</protein>
<dbReference type="OrthoDB" id="283384at2"/>
<dbReference type="Gene3D" id="3.40.50.2000">
    <property type="entry name" value="Glycogen Phosphorylase B"/>
    <property type="match status" value="1"/>
</dbReference>
<dbReference type="PANTHER" id="PTHR46401:SF2">
    <property type="entry name" value="GLYCOSYLTRANSFERASE WBBK-RELATED"/>
    <property type="match status" value="1"/>
</dbReference>
<keyword evidence="3" id="KW-0328">Glycosyltransferase</keyword>
<dbReference type="InterPro" id="IPR001296">
    <property type="entry name" value="Glyco_trans_1"/>
</dbReference>
<dbReference type="Proteomes" id="UP000316213">
    <property type="component" value="Unassembled WGS sequence"/>
</dbReference>
<evidence type="ECO:0000313" key="3">
    <source>
        <dbReference type="EMBL" id="TWU01348.1"/>
    </source>
</evidence>
<name>A0A5C6APB4_9BACT</name>
<proteinExistence type="predicted"/>
<evidence type="ECO:0000259" key="2">
    <source>
        <dbReference type="Pfam" id="PF00534"/>
    </source>
</evidence>
<dbReference type="EMBL" id="SJPM01000002">
    <property type="protein sequence ID" value="TWU01348.1"/>
    <property type="molecule type" value="Genomic_DNA"/>
</dbReference>
<dbReference type="GO" id="GO:0102710">
    <property type="term" value="F:D-inositol-3-phosphate glycosyltransferase activity"/>
    <property type="evidence" value="ECO:0007669"/>
    <property type="project" value="UniProtKB-EC"/>
</dbReference>
<dbReference type="FunFam" id="3.40.50.2000:FF:000119">
    <property type="entry name" value="Glycosyl transferase group 1"/>
    <property type="match status" value="1"/>
</dbReference>
<dbReference type="AlphaFoldDB" id="A0A5C6APB4"/>
<keyword evidence="4" id="KW-1185">Reference proteome</keyword>
<feature type="domain" description="Glycosyl transferase family 1" evidence="2">
    <location>
        <begin position="227"/>
        <end position="389"/>
    </location>
</feature>
<evidence type="ECO:0000313" key="4">
    <source>
        <dbReference type="Proteomes" id="UP000316213"/>
    </source>
</evidence>